<evidence type="ECO:0000313" key="2">
    <source>
        <dbReference type="EMBL" id="MBM2415992.1"/>
    </source>
</evidence>
<proteinExistence type="predicted"/>
<dbReference type="SUPFAM" id="SSF53850">
    <property type="entry name" value="Periplasmic binding protein-like II"/>
    <property type="match status" value="1"/>
</dbReference>
<dbReference type="GeneID" id="62641029"/>
<evidence type="ECO:0000313" key="4">
    <source>
        <dbReference type="Proteomes" id="UP000809440"/>
    </source>
</evidence>
<dbReference type="Pfam" id="PF12974">
    <property type="entry name" value="Phosphonate-bd"/>
    <property type="match status" value="1"/>
</dbReference>
<dbReference type="AlphaFoldDB" id="A0A9Q2RVZ5"/>
<comment type="caution">
    <text evidence="1">The sequence shown here is derived from an EMBL/GenBank/DDBJ whole genome shotgun (WGS) entry which is preliminary data.</text>
</comment>
<protein>
    <submittedName>
        <fullName evidence="1">PhnD/SsuA/transferrin family substrate-binding protein</fullName>
    </submittedName>
</protein>
<reference evidence="1 4" key="1">
    <citation type="submission" date="2021-01" db="EMBL/GenBank/DDBJ databases">
        <title>Diatom-associated Roseobacters Show Island Model of Population Structure.</title>
        <authorList>
            <person name="Qu L."/>
            <person name="Feng X."/>
            <person name="Chen Y."/>
            <person name="Li L."/>
            <person name="Wang X."/>
            <person name="Hu Z."/>
            <person name="Wang H."/>
            <person name="Luo H."/>
        </authorList>
    </citation>
    <scope>NUCLEOTIDE SEQUENCE</scope>
    <source>
        <strain evidence="2 4">CC28-63</strain>
        <strain evidence="1">CC28-69</strain>
    </source>
</reference>
<dbReference type="Gene3D" id="3.40.190.10">
    <property type="entry name" value="Periplasmic binding protein-like II"/>
    <property type="match status" value="1"/>
</dbReference>
<evidence type="ECO:0000313" key="3">
    <source>
        <dbReference type="Proteomes" id="UP000755667"/>
    </source>
</evidence>
<dbReference type="Proteomes" id="UP000809440">
    <property type="component" value="Unassembled WGS sequence"/>
</dbReference>
<keyword evidence="4" id="KW-1185">Reference proteome</keyword>
<dbReference type="Proteomes" id="UP000755667">
    <property type="component" value="Unassembled WGS sequence"/>
</dbReference>
<sequence>MTIASLPMYWRAENADLWRAFWSVLQDCAQAEGIKLPDLTPPEDLPTDWYTHWLSPDLALSMTCGLPFRTALAGKVQYIGTLDFGLGGPPGHYHSQILTRADLSSPPQKLAFNSADSQSGWAATQDIPNRAALTSYVATGGHSASLAAVAEARADIACLDAVTWRILQEVDPNAVKVLPAGTTRPTPGLPLITANGTDPTALRRALTRAVAAYSPSDPNRMGGPMTFCVLDVQNYLKQPIPAPPPA</sequence>
<organism evidence="1 3">
    <name type="scientific">Marivita cryptomonadis</name>
    <dbReference type="NCBI Taxonomy" id="505252"/>
    <lineage>
        <taxon>Bacteria</taxon>
        <taxon>Pseudomonadati</taxon>
        <taxon>Pseudomonadota</taxon>
        <taxon>Alphaproteobacteria</taxon>
        <taxon>Rhodobacterales</taxon>
        <taxon>Roseobacteraceae</taxon>
        <taxon>Marivita</taxon>
    </lineage>
</organism>
<dbReference type="EMBL" id="JAFBXF010000002">
    <property type="protein sequence ID" value="MBM2415992.1"/>
    <property type="molecule type" value="Genomic_DNA"/>
</dbReference>
<evidence type="ECO:0000313" key="1">
    <source>
        <dbReference type="EMBL" id="MBM2411325.1"/>
    </source>
</evidence>
<accession>A0A9Q2RVZ5</accession>
<dbReference type="OrthoDB" id="7353682at2"/>
<gene>
    <name evidence="1" type="ORF">JQX41_03340</name>
    <name evidence="2" type="ORF">JQX48_03340</name>
</gene>
<name>A0A9Q2RVZ5_9RHOB</name>
<dbReference type="EMBL" id="JAFBXE010000002">
    <property type="protein sequence ID" value="MBM2411325.1"/>
    <property type="molecule type" value="Genomic_DNA"/>
</dbReference>
<dbReference type="RefSeq" id="WP_085629283.1">
    <property type="nucleotide sequence ID" value="NZ_JAFBWU010000002.1"/>
</dbReference>